<accession>A0A7H8QRJ2</accession>
<feature type="domain" description="RNase III" evidence="1">
    <location>
        <begin position="1"/>
        <end position="114"/>
    </location>
</feature>
<keyword evidence="3" id="KW-1185">Reference proteome</keyword>
<dbReference type="GeneID" id="55990676"/>
<proteinExistence type="predicted"/>
<dbReference type="AlphaFoldDB" id="A0A7H8QRJ2"/>
<dbReference type="SUPFAM" id="SSF69065">
    <property type="entry name" value="RNase III domain-like"/>
    <property type="match status" value="1"/>
</dbReference>
<dbReference type="OrthoDB" id="67027at2759"/>
<dbReference type="CDD" id="cd00593">
    <property type="entry name" value="RIBOc"/>
    <property type="match status" value="1"/>
</dbReference>
<dbReference type="PROSITE" id="PS50142">
    <property type="entry name" value="RNASE_3_2"/>
    <property type="match status" value="1"/>
</dbReference>
<evidence type="ECO:0000259" key="1">
    <source>
        <dbReference type="PROSITE" id="PS50142"/>
    </source>
</evidence>
<dbReference type="Pfam" id="PF00636">
    <property type="entry name" value="Ribonuclease_3"/>
    <property type="match status" value="1"/>
</dbReference>
<dbReference type="RefSeq" id="XP_035342249.1">
    <property type="nucleotide sequence ID" value="XM_035486356.1"/>
</dbReference>
<evidence type="ECO:0000313" key="2">
    <source>
        <dbReference type="EMBL" id="QKX56071.1"/>
    </source>
</evidence>
<evidence type="ECO:0000313" key="3">
    <source>
        <dbReference type="Proteomes" id="UP000509510"/>
    </source>
</evidence>
<dbReference type="Proteomes" id="UP000509510">
    <property type="component" value="Chromosome II"/>
</dbReference>
<dbReference type="SMART" id="SM00535">
    <property type="entry name" value="RIBOc"/>
    <property type="match status" value="1"/>
</dbReference>
<dbReference type="EMBL" id="CP055899">
    <property type="protein sequence ID" value="QKX56071.1"/>
    <property type="molecule type" value="Genomic_DNA"/>
</dbReference>
<dbReference type="GO" id="GO:0004525">
    <property type="term" value="F:ribonuclease III activity"/>
    <property type="evidence" value="ECO:0007669"/>
    <property type="project" value="InterPro"/>
</dbReference>
<organism evidence="2 3">
    <name type="scientific">Talaromyces rugulosus</name>
    <name type="common">Penicillium rugulosum</name>
    <dbReference type="NCBI Taxonomy" id="121627"/>
    <lineage>
        <taxon>Eukaryota</taxon>
        <taxon>Fungi</taxon>
        <taxon>Dikarya</taxon>
        <taxon>Ascomycota</taxon>
        <taxon>Pezizomycotina</taxon>
        <taxon>Eurotiomycetes</taxon>
        <taxon>Eurotiomycetidae</taxon>
        <taxon>Eurotiales</taxon>
        <taxon>Trichocomaceae</taxon>
        <taxon>Talaromyces</taxon>
        <taxon>Talaromyces sect. Islandici</taxon>
    </lineage>
</organism>
<dbReference type="GO" id="GO:0006396">
    <property type="term" value="P:RNA processing"/>
    <property type="evidence" value="ECO:0007669"/>
    <property type="project" value="InterPro"/>
</dbReference>
<name>A0A7H8QRJ2_TALRU</name>
<dbReference type="KEGG" id="trg:TRUGW13939_03171"/>
<dbReference type="Gene3D" id="1.10.1520.10">
    <property type="entry name" value="Ribonuclease III domain"/>
    <property type="match status" value="1"/>
</dbReference>
<gene>
    <name evidence="2" type="ORF">TRUGW13939_03171</name>
</gene>
<sequence length="130" mass="13693">MIGYQFSDTGIIYTALHTAGSSVGSEGNKSLAMVGDAVLRLVLVVHGYSKRISRGEINNALSTIGSQTLLARAGFDNGLEAYIETNPSQGEFISDRVMATTVEAIIGAVYIDSKQDTAAVERTMAAFGLS</sequence>
<dbReference type="InterPro" id="IPR000999">
    <property type="entry name" value="RNase_III_dom"/>
</dbReference>
<protein>
    <recommendedName>
        <fullName evidence="1">RNase III domain-containing protein</fullName>
    </recommendedName>
</protein>
<reference evidence="3" key="1">
    <citation type="submission" date="2020-06" db="EMBL/GenBank/DDBJ databases">
        <title>A chromosome-scale genome assembly of Talaromyces rugulosus W13939.</title>
        <authorList>
            <person name="Wang B."/>
            <person name="Guo L."/>
            <person name="Ye K."/>
            <person name="Wang L."/>
        </authorList>
    </citation>
    <scope>NUCLEOTIDE SEQUENCE [LARGE SCALE GENOMIC DNA]</scope>
    <source>
        <strain evidence="3">W13939</strain>
    </source>
</reference>
<dbReference type="InterPro" id="IPR036389">
    <property type="entry name" value="RNase_III_sf"/>
</dbReference>